<sequence>MNPTANMLRNPIRPDDATSRPVPSGKLENGANAPSSCGVLSFMWREYAQQRRCSAVLASVEHTYTSCGQETCVNIIISKPSRFPEVQPGRVLGNYRFPLQ</sequence>
<protein>
    <submittedName>
        <fullName evidence="1">Uncharacterized protein</fullName>
    </submittedName>
</protein>
<evidence type="ECO:0000313" key="1">
    <source>
        <dbReference type="EMBL" id="KAH7994498.1"/>
    </source>
</evidence>
<evidence type="ECO:0000313" key="2">
    <source>
        <dbReference type="Proteomes" id="UP000827872"/>
    </source>
</evidence>
<reference evidence="1" key="1">
    <citation type="submission" date="2021-08" db="EMBL/GenBank/DDBJ databases">
        <title>The first chromosome-level gecko genome reveals the dynamic sex chromosomes of Neotropical dwarf geckos (Sphaerodactylidae: Sphaerodactylus).</title>
        <authorList>
            <person name="Pinto B.J."/>
            <person name="Keating S.E."/>
            <person name="Gamble T."/>
        </authorList>
    </citation>
    <scope>NUCLEOTIDE SEQUENCE</scope>
    <source>
        <strain evidence="1">TG3544</strain>
    </source>
</reference>
<name>A0ACB8EQ77_9SAUR</name>
<organism evidence="1 2">
    <name type="scientific">Sphaerodactylus townsendi</name>
    <dbReference type="NCBI Taxonomy" id="933632"/>
    <lineage>
        <taxon>Eukaryota</taxon>
        <taxon>Metazoa</taxon>
        <taxon>Chordata</taxon>
        <taxon>Craniata</taxon>
        <taxon>Vertebrata</taxon>
        <taxon>Euteleostomi</taxon>
        <taxon>Lepidosauria</taxon>
        <taxon>Squamata</taxon>
        <taxon>Bifurcata</taxon>
        <taxon>Gekkota</taxon>
        <taxon>Sphaerodactylidae</taxon>
        <taxon>Sphaerodactylus</taxon>
    </lineage>
</organism>
<proteinExistence type="predicted"/>
<gene>
    <name evidence="1" type="ORF">K3G42_008461</name>
</gene>
<keyword evidence="2" id="KW-1185">Reference proteome</keyword>
<dbReference type="EMBL" id="CM037620">
    <property type="protein sequence ID" value="KAH7994498.1"/>
    <property type="molecule type" value="Genomic_DNA"/>
</dbReference>
<comment type="caution">
    <text evidence="1">The sequence shown here is derived from an EMBL/GenBank/DDBJ whole genome shotgun (WGS) entry which is preliminary data.</text>
</comment>
<dbReference type="Proteomes" id="UP000827872">
    <property type="component" value="Linkage Group LG07"/>
</dbReference>
<accession>A0ACB8EQ77</accession>